<proteinExistence type="predicted"/>
<dbReference type="AlphaFoldDB" id="A0A5C1AAP5"/>
<feature type="transmembrane region" description="Helical" evidence="1">
    <location>
        <begin position="38"/>
        <end position="57"/>
    </location>
</feature>
<evidence type="ECO:0000313" key="3">
    <source>
        <dbReference type="Proteomes" id="UP000324974"/>
    </source>
</evidence>
<accession>A0A5C1AAP5</accession>
<name>A0A5C1AAP5_9BACT</name>
<dbReference type="RefSeq" id="WP_149109105.1">
    <property type="nucleotide sequence ID" value="NZ_CP042425.1"/>
</dbReference>
<reference evidence="3" key="1">
    <citation type="submission" date="2019-08" db="EMBL/GenBank/DDBJ databases">
        <title>Limnoglobus roseus gen. nov., sp. nov., a novel freshwater planctomycete with a giant genome from the family Gemmataceae.</title>
        <authorList>
            <person name="Kulichevskaya I.S."/>
            <person name="Naumoff D.G."/>
            <person name="Miroshnikov K."/>
            <person name="Ivanova A."/>
            <person name="Philippov D.A."/>
            <person name="Hakobyan A."/>
            <person name="Rijpstra I.C."/>
            <person name="Sinninghe Damste J.S."/>
            <person name="Liesack W."/>
            <person name="Dedysh S.N."/>
        </authorList>
    </citation>
    <scope>NUCLEOTIDE SEQUENCE [LARGE SCALE GENOMIC DNA]</scope>
    <source>
        <strain evidence="3">PX52</strain>
    </source>
</reference>
<dbReference type="KEGG" id="lrs:PX52LOC_01064"/>
<keyword evidence="1" id="KW-0472">Membrane</keyword>
<sequence>MAIRQGWSSDQGFVALTEILLFALVIVCFWDSGSSGSMRFVLFYMLCICPYQQIVNWRFFKLQTRVRELEQQVQDLVGAKAPSAPSTETP</sequence>
<evidence type="ECO:0000313" key="2">
    <source>
        <dbReference type="EMBL" id="QEL14194.1"/>
    </source>
</evidence>
<protein>
    <submittedName>
        <fullName evidence="2">Uncharacterized protein</fullName>
    </submittedName>
</protein>
<gene>
    <name evidence="2" type="ORF">PX52LOC_01064</name>
</gene>
<dbReference type="Proteomes" id="UP000324974">
    <property type="component" value="Chromosome"/>
</dbReference>
<keyword evidence="1" id="KW-1133">Transmembrane helix</keyword>
<evidence type="ECO:0000256" key="1">
    <source>
        <dbReference type="SAM" id="Phobius"/>
    </source>
</evidence>
<keyword evidence="3" id="KW-1185">Reference proteome</keyword>
<dbReference type="EMBL" id="CP042425">
    <property type="protein sequence ID" value="QEL14194.1"/>
    <property type="molecule type" value="Genomic_DNA"/>
</dbReference>
<keyword evidence="1" id="KW-0812">Transmembrane</keyword>
<organism evidence="2 3">
    <name type="scientific">Limnoglobus roseus</name>
    <dbReference type="NCBI Taxonomy" id="2598579"/>
    <lineage>
        <taxon>Bacteria</taxon>
        <taxon>Pseudomonadati</taxon>
        <taxon>Planctomycetota</taxon>
        <taxon>Planctomycetia</taxon>
        <taxon>Gemmatales</taxon>
        <taxon>Gemmataceae</taxon>
        <taxon>Limnoglobus</taxon>
    </lineage>
</organism>
<feature type="transmembrane region" description="Helical" evidence="1">
    <location>
        <begin position="12"/>
        <end position="32"/>
    </location>
</feature>